<dbReference type="InterPro" id="IPR002528">
    <property type="entry name" value="MATE_fam"/>
</dbReference>
<sequence length="110" mass="12064">MFFAESSAYQPMFVIWFNAEPILLLLRQEPEVARLAGIYLKWASLGLPAYAFNCISCSMLTINSRQGLFAVPTRIIMAVAPINVLLNYVLGGLEPIRLGFIGAPIATSIS</sequence>
<dbReference type="OrthoDB" id="3051157at2759"/>
<organism evidence="2 3">
    <name type="scientific">Suillus discolor</name>
    <dbReference type="NCBI Taxonomy" id="1912936"/>
    <lineage>
        <taxon>Eukaryota</taxon>
        <taxon>Fungi</taxon>
        <taxon>Dikarya</taxon>
        <taxon>Basidiomycota</taxon>
        <taxon>Agaricomycotina</taxon>
        <taxon>Agaricomycetes</taxon>
        <taxon>Agaricomycetidae</taxon>
        <taxon>Boletales</taxon>
        <taxon>Suillineae</taxon>
        <taxon>Suillaceae</taxon>
        <taxon>Suillus</taxon>
    </lineage>
</organism>
<comment type="similarity">
    <text evidence="1">Belongs to the multi antimicrobial extrusion (MATE) (TC 2.A.66.1) family.</text>
</comment>
<dbReference type="GO" id="GO:0015297">
    <property type="term" value="F:antiporter activity"/>
    <property type="evidence" value="ECO:0007669"/>
    <property type="project" value="InterPro"/>
</dbReference>
<evidence type="ECO:0000313" key="2">
    <source>
        <dbReference type="EMBL" id="KAG2105440.1"/>
    </source>
</evidence>
<dbReference type="GO" id="GO:0042910">
    <property type="term" value="F:xenobiotic transmembrane transporter activity"/>
    <property type="evidence" value="ECO:0007669"/>
    <property type="project" value="InterPro"/>
</dbReference>
<name>A0A9P7F313_9AGAM</name>
<dbReference type="GO" id="GO:0016020">
    <property type="term" value="C:membrane"/>
    <property type="evidence" value="ECO:0007669"/>
    <property type="project" value="InterPro"/>
</dbReference>
<dbReference type="Proteomes" id="UP000823399">
    <property type="component" value="Unassembled WGS sequence"/>
</dbReference>
<dbReference type="PANTHER" id="PTHR11206">
    <property type="entry name" value="MULTIDRUG RESISTANCE PROTEIN"/>
    <property type="match status" value="1"/>
</dbReference>
<protein>
    <recommendedName>
        <fullName evidence="4">MATE efflux family protein</fullName>
    </recommendedName>
</protein>
<dbReference type="AlphaFoldDB" id="A0A9P7F313"/>
<evidence type="ECO:0008006" key="4">
    <source>
        <dbReference type="Google" id="ProtNLM"/>
    </source>
</evidence>
<dbReference type="GeneID" id="64693744"/>
<gene>
    <name evidence="2" type="ORF">F5147DRAFT_579425</name>
</gene>
<proteinExistence type="inferred from homology"/>
<dbReference type="Pfam" id="PF01554">
    <property type="entry name" value="MatE"/>
    <property type="match status" value="1"/>
</dbReference>
<dbReference type="EMBL" id="JABBWM010000038">
    <property type="protein sequence ID" value="KAG2105440.1"/>
    <property type="molecule type" value="Genomic_DNA"/>
</dbReference>
<evidence type="ECO:0000256" key="1">
    <source>
        <dbReference type="ARBA" id="ARBA00010199"/>
    </source>
</evidence>
<reference evidence="2" key="1">
    <citation type="journal article" date="2020" name="New Phytol.">
        <title>Comparative genomics reveals dynamic genome evolution in host specialist ectomycorrhizal fungi.</title>
        <authorList>
            <person name="Lofgren L.A."/>
            <person name="Nguyen N.H."/>
            <person name="Vilgalys R."/>
            <person name="Ruytinx J."/>
            <person name="Liao H.L."/>
            <person name="Branco S."/>
            <person name="Kuo A."/>
            <person name="LaButti K."/>
            <person name="Lipzen A."/>
            <person name="Andreopoulos W."/>
            <person name="Pangilinan J."/>
            <person name="Riley R."/>
            <person name="Hundley H."/>
            <person name="Na H."/>
            <person name="Barry K."/>
            <person name="Grigoriev I.V."/>
            <person name="Stajich J.E."/>
            <person name="Kennedy P.G."/>
        </authorList>
    </citation>
    <scope>NUCLEOTIDE SEQUENCE</scope>
    <source>
        <strain evidence="2">FC423</strain>
    </source>
</reference>
<accession>A0A9P7F313</accession>
<comment type="caution">
    <text evidence="2">The sequence shown here is derived from an EMBL/GenBank/DDBJ whole genome shotgun (WGS) entry which is preliminary data.</text>
</comment>
<keyword evidence="3" id="KW-1185">Reference proteome</keyword>
<evidence type="ECO:0000313" key="3">
    <source>
        <dbReference type="Proteomes" id="UP000823399"/>
    </source>
</evidence>
<dbReference type="RefSeq" id="XP_041291194.1">
    <property type="nucleotide sequence ID" value="XM_041431485.1"/>
</dbReference>